<dbReference type="OrthoDB" id="1845088at2759"/>
<sequence length="227" mass="25364">MASKDSVAIFSFPNITSFVSVKLDGTNYLNWTTQFIPILRSHDLLGIVDGSEPCPVQFVTDDKDKPTSVVTTDYLVWQKKDQFILAWINATLTEKVLSTVYGRTSSRQVWNTLSNRFAPHSRSRISHLKRQLQTLNQSNKTCTDYLLTAKNWSDQLAAVGKLVDEEDLISYVVAASSFVVKDLQTNKVLFQGPSEAGLYPVPFQQFQFNKMKAASSFTALLGVTAPV</sequence>
<dbReference type="PANTHER" id="PTHR47481:SF22">
    <property type="entry name" value="RETROTRANSPOSON GAG DOMAIN-CONTAINING PROTEIN"/>
    <property type="match status" value="1"/>
</dbReference>
<dbReference type="Proteomes" id="UP000325577">
    <property type="component" value="Linkage Group LG4"/>
</dbReference>
<gene>
    <name evidence="1" type="ORF">F0562_010211</name>
</gene>
<proteinExistence type="predicted"/>
<accession>A0A5J5A1D1</accession>
<evidence type="ECO:0000313" key="2">
    <source>
        <dbReference type="Proteomes" id="UP000325577"/>
    </source>
</evidence>
<organism evidence="1 2">
    <name type="scientific">Nyssa sinensis</name>
    <dbReference type="NCBI Taxonomy" id="561372"/>
    <lineage>
        <taxon>Eukaryota</taxon>
        <taxon>Viridiplantae</taxon>
        <taxon>Streptophyta</taxon>
        <taxon>Embryophyta</taxon>
        <taxon>Tracheophyta</taxon>
        <taxon>Spermatophyta</taxon>
        <taxon>Magnoliopsida</taxon>
        <taxon>eudicotyledons</taxon>
        <taxon>Gunneridae</taxon>
        <taxon>Pentapetalae</taxon>
        <taxon>asterids</taxon>
        <taxon>Cornales</taxon>
        <taxon>Nyssaceae</taxon>
        <taxon>Nyssa</taxon>
    </lineage>
</organism>
<dbReference type="Pfam" id="PF14223">
    <property type="entry name" value="Retrotran_gag_2"/>
    <property type="match status" value="1"/>
</dbReference>
<protein>
    <submittedName>
        <fullName evidence="1">Uncharacterized protein</fullName>
    </submittedName>
</protein>
<dbReference type="EMBL" id="CM018047">
    <property type="protein sequence ID" value="KAA8523788.1"/>
    <property type="molecule type" value="Genomic_DNA"/>
</dbReference>
<keyword evidence="2" id="KW-1185">Reference proteome</keyword>
<dbReference type="AlphaFoldDB" id="A0A5J5A1D1"/>
<dbReference type="PANTHER" id="PTHR47481">
    <property type="match status" value="1"/>
</dbReference>
<evidence type="ECO:0000313" key="1">
    <source>
        <dbReference type="EMBL" id="KAA8523788.1"/>
    </source>
</evidence>
<reference evidence="1 2" key="1">
    <citation type="submission" date="2019-09" db="EMBL/GenBank/DDBJ databases">
        <title>A chromosome-level genome assembly of the Chinese tupelo Nyssa sinensis.</title>
        <authorList>
            <person name="Yang X."/>
            <person name="Kang M."/>
            <person name="Yang Y."/>
            <person name="Xiong H."/>
            <person name="Wang M."/>
            <person name="Zhang Z."/>
            <person name="Wang Z."/>
            <person name="Wu H."/>
            <person name="Ma T."/>
            <person name="Liu J."/>
            <person name="Xi Z."/>
        </authorList>
    </citation>
    <scope>NUCLEOTIDE SEQUENCE [LARGE SCALE GENOMIC DNA]</scope>
    <source>
        <strain evidence="1">J267</strain>
        <tissue evidence="1">Leaf</tissue>
    </source>
</reference>
<name>A0A5J5A1D1_9ASTE</name>